<gene>
    <name evidence="2" type="ORF">CEQ51_02210</name>
</gene>
<name>A0A2Z4ZLY3_9PSED</name>
<dbReference type="PANTHER" id="PTHR34846">
    <property type="entry name" value="4-CARBOXYMUCONOLACTONE DECARBOXYLASE FAMILY PROTEIN (AFU_ORTHOLOGUE AFUA_6G11590)"/>
    <property type="match status" value="1"/>
</dbReference>
<feature type="domain" description="Carboxymuconolactone decarboxylase-like" evidence="1">
    <location>
        <begin position="84"/>
        <end position="145"/>
    </location>
</feature>
<dbReference type="GO" id="GO:0051920">
    <property type="term" value="F:peroxiredoxin activity"/>
    <property type="evidence" value="ECO:0007669"/>
    <property type="project" value="InterPro"/>
</dbReference>
<dbReference type="Proteomes" id="UP000251666">
    <property type="component" value="Chromosome"/>
</dbReference>
<dbReference type="AlphaFoldDB" id="A0A2Z4ZLY3"/>
<reference evidence="3" key="1">
    <citation type="journal article" date="2021" name="Front. Microbiol.">
        <title>Genomic Analysis of the 1-Aminocyclopropane-1-Carboxylate Deaminase-Producing Pseudomonas thivervalensis SC5 Reveals Its Multifaceted Roles in Soil and in Beneficial Interactions With Plants.</title>
        <authorList>
            <person name="Nascimento F.X."/>
            <person name="Uron P."/>
            <person name="Glick B.R."/>
            <person name="Giachini A."/>
            <person name="Rossi M.J."/>
        </authorList>
    </citation>
    <scope>NUCLEOTIDE SEQUENCE [LARGE SCALE GENOMIC DNA]</scope>
    <source>
        <strain evidence="3">PLM3</strain>
    </source>
</reference>
<organism evidence="2 3">
    <name type="scientific">Pseudomonas thivervalensis</name>
    <dbReference type="NCBI Taxonomy" id="86265"/>
    <lineage>
        <taxon>Bacteria</taxon>
        <taxon>Pseudomonadati</taxon>
        <taxon>Pseudomonadota</taxon>
        <taxon>Gammaproteobacteria</taxon>
        <taxon>Pseudomonadales</taxon>
        <taxon>Pseudomonadaceae</taxon>
        <taxon>Pseudomonas</taxon>
    </lineage>
</organism>
<dbReference type="PANTHER" id="PTHR34846:SF5">
    <property type="entry name" value="CARBOXYMUCONOLACTONE DECARBOXYLASE-LIKE DOMAIN-CONTAINING PROTEIN"/>
    <property type="match status" value="1"/>
</dbReference>
<dbReference type="PROSITE" id="PS51257">
    <property type="entry name" value="PROKAR_LIPOPROTEIN"/>
    <property type="match status" value="1"/>
</dbReference>
<dbReference type="InterPro" id="IPR003779">
    <property type="entry name" value="CMD-like"/>
</dbReference>
<evidence type="ECO:0000313" key="2">
    <source>
        <dbReference type="EMBL" id="AXA58933.1"/>
    </source>
</evidence>
<accession>A0A2Z4ZLY3</accession>
<dbReference type="Gene3D" id="1.20.1290.10">
    <property type="entry name" value="AhpD-like"/>
    <property type="match status" value="1"/>
</dbReference>
<dbReference type="EMBL" id="CP022202">
    <property type="protein sequence ID" value="AXA58933.1"/>
    <property type="molecule type" value="Genomic_DNA"/>
</dbReference>
<evidence type="ECO:0000313" key="3">
    <source>
        <dbReference type="Proteomes" id="UP000251666"/>
    </source>
</evidence>
<sequence>MIGRRPLSIDEAQPWLSFIVIALACYRFSSDYSCYIFDSGGYAMARIKALNGPYPADVRADFDKRMGVGVPPLVLFSTLASSDRAWRKFKGGSLLDGALLTLRQRELVIDRVCARTGCEYEWGVHVMAFAQAAGLSKEEIAGTLEYPLGSGHWKEEEVALLTAVDALHDRATLSDEEFLALRKHFDDDQILEILMLAGFYRTVSYIANGLALPLEKNAASFSEYRKGGAAGH</sequence>
<keyword evidence="3" id="KW-1185">Reference proteome</keyword>
<dbReference type="Pfam" id="PF02627">
    <property type="entry name" value="CMD"/>
    <property type="match status" value="1"/>
</dbReference>
<dbReference type="KEGG" id="pthv:CE140_02895"/>
<dbReference type="InterPro" id="IPR029032">
    <property type="entry name" value="AhpD-like"/>
</dbReference>
<evidence type="ECO:0000259" key="1">
    <source>
        <dbReference type="Pfam" id="PF02627"/>
    </source>
</evidence>
<dbReference type="SUPFAM" id="SSF69118">
    <property type="entry name" value="AhpD-like"/>
    <property type="match status" value="1"/>
</dbReference>
<protein>
    <submittedName>
        <fullName evidence="2">Carboxymuconolactone decarboxylase</fullName>
    </submittedName>
</protein>
<proteinExistence type="predicted"/>